<evidence type="ECO:0000256" key="6">
    <source>
        <dbReference type="ARBA" id="ARBA00022741"/>
    </source>
</evidence>
<evidence type="ECO:0000256" key="9">
    <source>
        <dbReference type="ARBA" id="ARBA00038276"/>
    </source>
</evidence>
<dbReference type="PaxDb" id="1198114-AciX9_3707"/>
<keyword evidence="4" id="KW-0548">Nucleotidyltransferase</keyword>
<dbReference type="InterPro" id="IPR052038">
    <property type="entry name" value="Type-VII_TA_antitoxin"/>
</dbReference>
<evidence type="ECO:0000256" key="4">
    <source>
        <dbReference type="ARBA" id="ARBA00022695"/>
    </source>
</evidence>
<gene>
    <name evidence="11" type="ordered locus">AciX9_3707</name>
</gene>
<comment type="cofactor">
    <cofactor evidence="1">
        <name>Mg(2+)</name>
        <dbReference type="ChEBI" id="CHEBI:18420"/>
    </cofactor>
</comment>
<keyword evidence="7" id="KW-0067">ATP-binding</keyword>
<accession>E8WVU9</accession>
<evidence type="ECO:0000256" key="2">
    <source>
        <dbReference type="ARBA" id="ARBA00022649"/>
    </source>
</evidence>
<dbReference type="Gene3D" id="3.30.460.10">
    <property type="entry name" value="Beta Polymerase, domain 2"/>
    <property type="match status" value="1"/>
</dbReference>
<dbReference type="CDD" id="cd05403">
    <property type="entry name" value="NT_KNTase_like"/>
    <property type="match status" value="1"/>
</dbReference>
<keyword evidence="5" id="KW-0479">Metal-binding</keyword>
<dbReference type="AlphaFoldDB" id="E8WVU9"/>
<evidence type="ECO:0000256" key="5">
    <source>
        <dbReference type="ARBA" id="ARBA00022723"/>
    </source>
</evidence>
<dbReference type="Proteomes" id="UP000000343">
    <property type="component" value="Chromosome"/>
</dbReference>
<dbReference type="eggNOG" id="COG1669">
    <property type="taxonomic scope" value="Bacteria"/>
</dbReference>
<evidence type="ECO:0000256" key="8">
    <source>
        <dbReference type="ARBA" id="ARBA00022842"/>
    </source>
</evidence>
<dbReference type="OrthoDB" id="9803128at2"/>
<keyword evidence="3" id="KW-0808">Transferase</keyword>
<dbReference type="InterPro" id="IPR002934">
    <property type="entry name" value="Polymerase_NTP_transf_dom"/>
</dbReference>
<dbReference type="GO" id="GO:0046872">
    <property type="term" value="F:metal ion binding"/>
    <property type="evidence" value="ECO:0007669"/>
    <property type="project" value="UniProtKB-KW"/>
</dbReference>
<name>E8WVU9_GRATM</name>
<dbReference type="InterPro" id="IPR043519">
    <property type="entry name" value="NT_sf"/>
</dbReference>
<dbReference type="GO" id="GO:0016779">
    <property type="term" value="F:nucleotidyltransferase activity"/>
    <property type="evidence" value="ECO:0007669"/>
    <property type="project" value="UniProtKB-KW"/>
</dbReference>
<proteinExistence type="inferred from homology"/>
<evidence type="ECO:0000256" key="7">
    <source>
        <dbReference type="ARBA" id="ARBA00022840"/>
    </source>
</evidence>
<dbReference type="KEGG" id="acm:AciX9_3707"/>
<dbReference type="GO" id="GO:0005524">
    <property type="term" value="F:ATP binding"/>
    <property type="evidence" value="ECO:0007669"/>
    <property type="project" value="UniProtKB-KW"/>
</dbReference>
<dbReference type="RefSeq" id="WP_013582017.1">
    <property type="nucleotide sequence ID" value="NC_015064.1"/>
</dbReference>
<evidence type="ECO:0000313" key="11">
    <source>
        <dbReference type="EMBL" id="ADW70708.1"/>
    </source>
</evidence>
<organism evidence="12">
    <name type="scientific">Granulicella tundricola (strain ATCC BAA-1859 / DSM 23138 / MP5ACTX9)</name>
    <dbReference type="NCBI Taxonomy" id="1198114"/>
    <lineage>
        <taxon>Bacteria</taxon>
        <taxon>Pseudomonadati</taxon>
        <taxon>Acidobacteriota</taxon>
        <taxon>Terriglobia</taxon>
        <taxon>Terriglobales</taxon>
        <taxon>Acidobacteriaceae</taxon>
        <taxon>Granulicella</taxon>
    </lineage>
</organism>
<evidence type="ECO:0000256" key="3">
    <source>
        <dbReference type="ARBA" id="ARBA00022679"/>
    </source>
</evidence>
<evidence type="ECO:0000313" key="12">
    <source>
        <dbReference type="Proteomes" id="UP000000343"/>
    </source>
</evidence>
<keyword evidence="6" id="KW-0547">Nucleotide-binding</keyword>
<dbReference type="PANTHER" id="PTHR33571:SF12">
    <property type="entry name" value="BSL3053 PROTEIN"/>
    <property type="match status" value="1"/>
</dbReference>
<keyword evidence="2" id="KW-1277">Toxin-antitoxin system</keyword>
<dbReference type="SUPFAM" id="SSF81301">
    <property type="entry name" value="Nucleotidyltransferase"/>
    <property type="match status" value="1"/>
</dbReference>
<dbReference type="STRING" id="1198114.AciX9_3707"/>
<feature type="domain" description="Polymerase nucleotidyl transferase" evidence="10">
    <location>
        <begin position="12"/>
        <end position="98"/>
    </location>
</feature>
<dbReference type="PANTHER" id="PTHR33571">
    <property type="entry name" value="SSL8005 PROTEIN"/>
    <property type="match status" value="1"/>
</dbReference>
<protein>
    <submittedName>
        <fullName evidence="11">DNA polymerase beta domain protein region</fullName>
    </submittedName>
</protein>
<reference evidence="12" key="1">
    <citation type="submission" date="2011-01" db="EMBL/GenBank/DDBJ databases">
        <title>Complete sequence of chromosome of Acidobacterium sp. MP5ACTX9.</title>
        <authorList>
            <consortium name="US DOE Joint Genome Institute"/>
            <person name="Lucas S."/>
            <person name="Copeland A."/>
            <person name="Lapidus A."/>
            <person name="Cheng J.-F."/>
            <person name="Goodwin L."/>
            <person name="Pitluck S."/>
            <person name="Teshima H."/>
            <person name="Detter J.C."/>
            <person name="Han C."/>
            <person name="Tapia R."/>
            <person name="Land M."/>
            <person name="Hauser L."/>
            <person name="Kyrpides N."/>
            <person name="Ivanova N."/>
            <person name="Ovchinnikova G."/>
            <person name="Pagani I."/>
            <person name="Rawat S.R."/>
            <person name="Mannisto M."/>
            <person name="Haggblom M.M."/>
            <person name="Woyke T."/>
        </authorList>
    </citation>
    <scope>NUCLEOTIDE SEQUENCE [LARGE SCALE GENOMIC DNA]</scope>
    <source>
        <strain evidence="12">MP5ACTX9</strain>
    </source>
</reference>
<keyword evidence="8" id="KW-0460">Magnesium</keyword>
<comment type="similarity">
    <text evidence="9">Belongs to the MntA antitoxin family.</text>
</comment>
<keyword evidence="12" id="KW-1185">Reference proteome</keyword>
<dbReference type="Pfam" id="PF01909">
    <property type="entry name" value="NTP_transf_2"/>
    <property type="match status" value="1"/>
</dbReference>
<dbReference type="EMBL" id="CP002480">
    <property type="protein sequence ID" value="ADW70708.1"/>
    <property type="molecule type" value="Genomic_DNA"/>
</dbReference>
<sequence length="102" mass="11802">MQTIITENQEQIAELCRQHHVRSLAVFGSAARDDFDPARSDVDLLVEFGPLSDLEYAPNYFSLLRSFDRLFGRRVDMLTDPSIRNPYLRKSIECDKVYLYAA</sequence>
<evidence type="ECO:0000256" key="1">
    <source>
        <dbReference type="ARBA" id="ARBA00001946"/>
    </source>
</evidence>
<evidence type="ECO:0000259" key="10">
    <source>
        <dbReference type="Pfam" id="PF01909"/>
    </source>
</evidence>
<dbReference type="HOGENOM" id="CLU_130257_4_0_0"/>